<name>A0A2I0ACC6_9ASPA</name>
<evidence type="ECO:0000313" key="1">
    <source>
        <dbReference type="EMBL" id="PKA53165.1"/>
    </source>
</evidence>
<accession>A0A2I0ACC6</accession>
<reference evidence="1 2" key="1">
    <citation type="journal article" date="2017" name="Nature">
        <title>The Apostasia genome and the evolution of orchids.</title>
        <authorList>
            <person name="Zhang G.Q."/>
            <person name="Liu K.W."/>
            <person name="Li Z."/>
            <person name="Lohaus R."/>
            <person name="Hsiao Y.Y."/>
            <person name="Niu S.C."/>
            <person name="Wang J.Y."/>
            <person name="Lin Y.C."/>
            <person name="Xu Q."/>
            <person name="Chen L.J."/>
            <person name="Yoshida K."/>
            <person name="Fujiwara S."/>
            <person name="Wang Z.W."/>
            <person name="Zhang Y.Q."/>
            <person name="Mitsuda N."/>
            <person name="Wang M."/>
            <person name="Liu G.H."/>
            <person name="Pecoraro L."/>
            <person name="Huang H.X."/>
            <person name="Xiao X.J."/>
            <person name="Lin M."/>
            <person name="Wu X.Y."/>
            <person name="Wu W.L."/>
            <person name="Chen Y.Y."/>
            <person name="Chang S.B."/>
            <person name="Sakamoto S."/>
            <person name="Ohme-Takagi M."/>
            <person name="Yagi M."/>
            <person name="Zeng S.J."/>
            <person name="Shen C.Y."/>
            <person name="Yeh C.M."/>
            <person name="Luo Y.B."/>
            <person name="Tsai W.C."/>
            <person name="Van de Peer Y."/>
            <person name="Liu Z.J."/>
        </authorList>
    </citation>
    <scope>NUCLEOTIDE SEQUENCE [LARGE SCALE GENOMIC DNA]</scope>
    <source>
        <strain evidence="2">cv. Shenzhen</strain>
        <tissue evidence="1">Stem</tissue>
    </source>
</reference>
<proteinExistence type="predicted"/>
<protein>
    <submittedName>
        <fullName evidence="1">Uncharacterized protein</fullName>
    </submittedName>
</protein>
<gene>
    <name evidence="1" type="ORF">AXF42_Ash009895</name>
</gene>
<dbReference type="AlphaFoldDB" id="A0A2I0ACC6"/>
<evidence type="ECO:0000313" key="2">
    <source>
        <dbReference type="Proteomes" id="UP000236161"/>
    </source>
</evidence>
<sequence>MPPNNPVTASPVTIPSAHSDAASLVHLSITVACPGLLDALANSILRDACRSSSGLGADFTGGEGSV</sequence>
<organism evidence="1 2">
    <name type="scientific">Apostasia shenzhenica</name>
    <dbReference type="NCBI Taxonomy" id="1088818"/>
    <lineage>
        <taxon>Eukaryota</taxon>
        <taxon>Viridiplantae</taxon>
        <taxon>Streptophyta</taxon>
        <taxon>Embryophyta</taxon>
        <taxon>Tracheophyta</taxon>
        <taxon>Spermatophyta</taxon>
        <taxon>Magnoliopsida</taxon>
        <taxon>Liliopsida</taxon>
        <taxon>Asparagales</taxon>
        <taxon>Orchidaceae</taxon>
        <taxon>Apostasioideae</taxon>
        <taxon>Apostasia</taxon>
    </lineage>
</organism>
<keyword evidence="2" id="KW-1185">Reference proteome</keyword>
<dbReference type="EMBL" id="KZ451999">
    <property type="protein sequence ID" value="PKA53165.1"/>
    <property type="molecule type" value="Genomic_DNA"/>
</dbReference>
<dbReference type="Proteomes" id="UP000236161">
    <property type="component" value="Unassembled WGS sequence"/>
</dbReference>